<evidence type="ECO:0000256" key="1">
    <source>
        <dbReference type="ARBA" id="ARBA00004141"/>
    </source>
</evidence>
<evidence type="ECO:0000313" key="11">
    <source>
        <dbReference type="EMBL" id="GMS87849.1"/>
    </source>
</evidence>
<proteinExistence type="inferred from homology"/>
<dbReference type="GO" id="GO:0015271">
    <property type="term" value="F:outward rectifier potassium channel activity"/>
    <property type="evidence" value="ECO:0007669"/>
    <property type="project" value="TreeGrafter"/>
</dbReference>
<evidence type="ECO:0000256" key="3">
    <source>
        <dbReference type="ARBA" id="ARBA00022692"/>
    </source>
</evidence>
<accession>A0AAV5T5N5</accession>
<feature type="domain" description="Potassium channel" evidence="10">
    <location>
        <begin position="207"/>
        <end position="274"/>
    </location>
</feature>
<evidence type="ECO:0000259" key="10">
    <source>
        <dbReference type="Pfam" id="PF07885"/>
    </source>
</evidence>
<feature type="domain" description="Potassium channel" evidence="10">
    <location>
        <begin position="108"/>
        <end position="162"/>
    </location>
</feature>
<dbReference type="Proteomes" id="UP001432027">
    <property type="component" value="Unassembled WGS sequence"/>
</dbReference>
<dbReference type="GO" id="GO:0005886">
    <property type="term" value="C:plasma membrane"/>
    <property type="evidence" value="ECO:0007669"/>
    <property type="project" value="TreeGrafter"/>
</dbReference>
<dbReference type="Gene3D" id="1.10.287.70">
    <property type="match status" value="1"/>
</dbReference>
<evidence type="ECO:0000313" key="12">
    <source>
        <dbReference type="Proteomes" id="UP001432027"/>
    </source>
</evidence>
<protein>
    <recommendedName>
        <fullName evidence="10">Potassium channel domain-containing protein</fullName>
    </recommendedName>
</protein>
<reference evidence="11" key="1">
    <citation type="submission" date="2023-10" db="EMBL/GenBank/DDBJ databases">
        <title>Genome assembly of Pristionchus species.</title>
        <authorList>
            <person name="Yoshida K."/>
            <person name="Sommer R.J."/>
        </authorList>
    </citation>
    <scope>NUCLEOTIDE SEQUENCE</scope>
    <source>
        <strain evidence="11">RS0144</strain>
    </source>
</reference>
<evidence type="ECO:0000256" key="9">
    <source>
        <dbReference type="SAM" id="Phobius"/>
    </source>
</evidence>
<dbReference type="FunFam" id="1.10.287.70:FF:000151">
    <property type="entry name" value="TWiK family of potassium channels"/>
    <property type="match status" value="1"/>
</dbReference>
<comment type="subcellular location">
    <subcellularLocation>
        <location evidence="1">Membrane</location>
        <topology evidence="1">Multi-pass membrane protein</topology>
    </subcellularLocation>
</comment>
<dbReference type="Pfam" id="PF07885">
    <property type="entry name" value="Ion_trans_2"/>
    <property type="match status" value="2"/>
</dbReference>
<dbReference type="PRINTS" id="PR01333">
    <property type="entry name" value="2POREKCHANEL"/>
</dbReference>
<keyword evidence="4 9" id="KW-1133">Transmembrane helix</keyword>
<name>A0AAV5T5N5_9BILA</name>
<dbReference type="InterPro" id="IPR003280">
    <property type="entry name" value="2pore_dom_K_chnl"/>
</dbReference>
<organism evidence="11 12">
    <name type="scientific">Pristionchus entomophagus</name>
    <dbReference type="NCBI Taxonomy" id="358040"/>
    <lineage>
        <taxon>Eukaryota</taxon>
        <taxon>Metazoa</taxon>
        <taxon>Ecdysozoa</taxon>
        <taxon>Nematoda</taxon>
        <taxon>Chromadorea</taxon>
        <taxon>Rhabditida</taxon>
        <taxon>Rhabditina</taxon>
        <taxon>Diplogasteromorpha</taxon>
        <taxon>Diplogasteroidea</taxon>
        <taxon>Neodiplogasteridae</taxon>
        <taxon>Pristionchus</taxon>
    </lineage>
</organism>
<evidence type="ECO:0000256" key="8">
    <source>
        <dbReference type="RuleBase" id="RU003857"/>
    </source>
</evidence>
<gene>
    <name evidence="11" type="ORF">PENTCL1PPCAC_10024</name>
</gene>
<feature type="transmembrane region" description="Helical" evidence="9">
    <location>
        <begin position="196"/>
        <end position="217"/>
    </location>
</feature>
<keyword evidence="2 8" id="KW-0813">Transport</keyword>
<feature type="transmembrane region" description="Helical" evidence="9">
    <location>
        <begin position="229"/>
        <end position="249"/>
    </location>
</feature>
<feature type="transmembrane region" description="Helical" evidence="9">
    <location>
        <begin position="12"/>
        <end position="35"/>
    </location>
</feature>
<feature type="non-terminal residue" evidence="11">
    <location>
        <position position="282"/>
    </location>
</feature>
<dbReference type="SUPFAM" id="SSF81324">
    <property type="entry name" value="Voltage-gated potassium channels"/>
    <property type="match status" value="2"/>
</dbReference>
<evidence type="ECO:0000256" key="2">
    <source>
        <dbReference type="ARBA" id="ARBA00022448"/>
    </source>
</evidence>
<dbReference type="EMBL" id="BTSX01000003">
    <property type="protein sequence ID" value="GMS87849.1"/>
    <property type="molecule type" value="Genomic_DNA"/>
</dbReference>
<dbReference type="PANTHER" id="PTHR11003:SF269">
    <property type="entry name" value="POTASSIUM CHANNEL DOMAIN-CONTAINING PROTEIN"/>
    <property type="match status" value="1"/>
</dbReference>
<evidence type="ECO:0000256" key="6">
    <source>
        <dbReference type="ARBA" id="ARBA00023136"/>
    </source>
</evidence>
<keyword evidence="5 8" id="KW-0406">Ion transport</keyword>
<feature type="transmembrane region" description="Helical" evidence="9">
    <location>
        <begin position="107"/>
        <end position="127"/>
    </location>
</feature>
<comment type="similarity">
    <text evidence="8">Belongs to the two pore domain potassium channel (TC 1.A.1.8) family.</text>
</comment>
<keyword evidence="7 8" id="KW-0407">Ion channel</keyword>
<evidence type="ECO:0000256" key="7">
    <source>
        <dbReference type="ARBA" id="ARBA00023303"/>
    </source>
</evidence>
<keyword evidence="6 9" id="KW-0472">Membrane</keyword>
<evidence type="ECO:0000256" key="5">
    <source>
        <dbReference type="ARBA" id="ARBA00023065"/>
    </source>
</evidence>
<dbReference type="PANTHER" id="PTHR11003">
    <property type="entry name" value="POTASSIUM CHANNEL, SUBFAMILY K"/>
    <property type="match status" value="1"/>
</dbReference>
<dbReference type="GO" id="GO:0022841">
    <property type="term" value="F:potassium ion leak channel activity"/>
    <property type="evidence" value="ECO:0007669"/>
    <property type="project" value="TreeGrafter"/>
</dbReference>
<feature type="non-terminal residue" evidence="11">
    <location>
        <position position="1"/>
    </location>
</feature>
<dbReference type="GO" id="GO:0030322">
    <property type="term" value="P:stabilization of membrane potential"/>
    <property type="evidence" value="ECO:0007669"/>
    <property type="project" value="TreeGrafter"/>
</dbReference>
<keyword evidence="12" id="KW-1185">Reference proteome</keyword>
<evidence type="ECO:0000256" key="4">
    <source>
        <dbReference type="ARBA" id="ARBA00022989"/>
    </source>
</evidence>
<feature type="transmembrane region" description="Helical" evidence="9">
    <location>
        <begin position="139"/>
        <end position="156"/>
    </location>
</feature>
<keyword evidence="3 8" id="KW-0812">Transmembrane</keyword>
<comment type="caution">
    <text evidence="11">The sequence shown here is derived from an EMBL/GenBank/DDBJ whole genome shotgun (WGS) entry which is preliminary data.</text>
</comment>
<dbReference type="InterPro" id="IPR013099">
    <property type="entry name" value="K_chnl_dom"/>
</dbReference>
<dbReference type="AlphaFoldDB" id="A0AAV5T5N5"/>
<feature type="transmembrane region" description="Helical" evidence="9">
    <location>
        <begin position="255"/>
        <end position="273"/>
    </location>
</feature>
<sequence>RSVPLHSAIRPLRHMLHVVILLAGWMLGTVIFYYIEVPAEHQQVADTYQQLNAAIDVIAGDMRVTAANENKTVVAEHVKRAYIKLLEIEGKWRWSAIQKTEGPEAHYMWTFGTSFFFVFTLFTTVGYGSIYPWTDAGRAIVIIYSCFFYPFSLVVIRDLGQLTLTGMTRVYGKILIKIRAVRGYITRESDTITLPWTVTVTISMGFIAICGVFFKYYDQAVGPEESYDHFTAFYFSFLSFTMIGLGDIMPVNEPWAPLVGIIIVAGLPLMRVITKMTYLRME</sequence>